<sequence length="280" mass="29733">MSHAYAATHPLPTGGEVAVLSDPGPRPHNLHHVSIASHHTGTAVSICEGDTLDNDASRAGAHARIAAEVSAAAAAHTANPAAGVYAARTALETSLADDHLPFPPDTVSIVTSVATAVITDWTIDLCWMGESVRAFALTTEQMVHTLVQAHPQGSHPYHAVPPVRRRHVWREPPGEVEHDDLVLDLRRFLLCSDSLTLPLGTADLTRIMRRDTSAAITCAELIHAAKQRGALGNLTVALIDLPPSTRPNAAQAVRIKRLDLHTTAAPAHAAHQTAPRLHVA</sequence>
<dbReference type="InterPro" id="IPR036457">
    <property type="entry name" value="PPM-type-like_dom_sf"/>
</dbReference>
<protein>
    <recommendedName>
        <fullName evidence="4">PPM-type phosphatase domain-containing protein</fullName>
    </recommendedName>
</protein>
<name>A0ABV5NPH6_9ACTN</name>
<dbReference type="Gene3D" id="3.60.40.10">
    <property type="entry name" value="PPM-type phosphatase domain"/>
    <property type="match status" value="1"/>
</dbReference>
<gene>
    <name evidence="2" type="ORF">ACFFR3_22060</name>
</gene>
<feature type="region of interest" description="Disordered" evidence="1">
    <location>
        <begin position="1"/>
        <end position="23"/>
    </location>
</feature>
<organism evidence="2 3">
    <name type="scientific">Nonomuraea salmonea</name>
    <dbReference type="NCBI Taxonomy" id="46181"/>
    <lineage>
        <taxon>Bacteria</taxon>
        <taxon>Bacillati</taxon>
        <taxon>Actinomycetota</taxon>
        <taxon>Actinomycetes</taxon>
        <taxon>Streptosporangiales</taxon>
        <taxon>Streptosporangiaceae</taxon>
        <taxon>Nonomuraea</taxon>
    </lineage>
</organism>
<proteinExistence type="predicted"/>
<dbReference type="SUPFAM" id="SSF81606">
    <property type="entry name" value="PP2C-like"/>
    <property type="match status" value="1"/>
</dbReference>
<evidence type="ECO:0000256" key="1">
    <source>
        <dbReference type="SAM" id="MobiDB-lite"/>
    </source>
</evidence>
<comment type="caution">
    <text evidence="2">The sequence shown here is derived from an EMBL/GenBank/DDBJ whole genome shotgun (WGS) entry which is preliminary data.</text>
</comment>
<accession>A0ABV5NPH6</accession>
<dbReference type="RefSeq" id="WP_345408470.1">
    <property type="nucleotide sequence ID" value="NZ_BAAAXS010000001.1"/>
</dbReference>
<keyword evidence="3" id="KW-1185">Reference proteome</keyword>
<reference evidence="2 3" key="1">
    <citation type="submission" date="2024-09" db="EMBL/GenBank/DDBJ databases">
        <authorList>
            <person name="Sun Q."/>
            <person name="Mori K."/>
        </authorList>
    </citation>
    <scope>NUCLEOTIDE SEQUENCE [LARGE SCALE GENOMIC DNA]</scope>
    <source>
        <strain evidence="2 3">JCM 3324</strain>
    </source>
</reference>
<dbReference type="EMBL" id="JBHMCF010000021">
    <property type="protein sequence ID" value="MFB9472205.1"/>
    <property type="molecule type" value="Genomic_DNA"/>
</dbReference>
<evidence type="ECO:0008006" key="4">
    <source>
        <dbReference type="Google" id="ProtNLM"/>
    </source>
</evidence>
<dbReference type="Proteomes" id="UP001589568">
    <property type="component" value="Unassembled WGS sequence"/>
</dbReference>
<evidence type="ECO:0000313" key="3">
    <source>
        <dbReference type="Proteomes" id="UP001589568"/>
    </source>
</evidence>
<evidence type="ECO:0000313" key="2">
    <source>
        <dbReference type="EMBL" id="MFB9472205.1"/>
    </source>
</evidence>